<dbReference type="GO" id="GO:0016301">
    <property type="term" value="F:kinase activity"/>
    <property type="evidence" value="ECO:0007669"/>
    <property type="project" value="UniProtKB-KW"/>
</dbReference>
<dbReference type="PANTHER" id="PTHR18964">
    <property type="entry name" value="ROK (REPRESSOR, ORF, KINASE) FAMILY"/>
    <property type="match status" value="1"/>
</dbReference>
<dbReference type="InterPro" id="IPR000600">
    <property type="entry name" value="ROK"/>
</dbReference>
<gene>
    <name evidence="2" type="ORF">SAMN04489812_3809</name>
</gene>
<dbReference type="RefSeq" id="WP_091527022.1">
    <property type="nucleotide sequence ID" value="NZ_LT629772.1"/>
</dbReference>
<evidence type="ECO:0000313" key="2">
    <source>
        <dbReference type="EMBL" id="SDT00774.1"/>
    </source>
</evidence>
<dbReference type="Gene3D" id="3.30.420.40">
    <property type="match status" value="2"/>
</dbReference>
<evidence type="ECO:0000313" key="3">
    <source>
        <dbReference type="Proteomes" id="UP000199103"/>
    </source>
</evidence>
<keyword evidence="3" id="KW-1185">Reference proteome</keyword>
<dbReference type="InterPro" id="IPR043129">
    <property type="entry name" value="ATPase_NBD"/>
</dbReference>
<sequence>MAGLAIDFGGSAVKLGILDAGTIVETAQLTVTGDASDLDRAARTATDLIRRSSGTAVTGAGLALPGVVDRDAGRLVRAHGKYGYLGDRDLRVWARQTIGLPAVIENDGRAALLGELSYGCAVGARDAVIVTLGTGIGSAAIIDGVLLRGRHDHAGILGGHSTVELDGPICNCGNRGCAEAVASTWALRDRYPGGLRDLFDTAPEQIDEPTRSDRDRVLQVWGAAIVNLCHAYDPEVVIVTGAVLRSVDRVLPALTHYVHQRLWSSSHRPPLISPERPEWSVLRGLGALADRIEQADHLQQPDQTRTVRA</sequence>
<dbReference type="EMBL" id="LT629772">
    <property type="protein sequence ID" value="SDT00774.1"/>
    <property type="molecule type" value="Genomic_DNA"/>
</dbReference>
<dbReference type="SUPFAM" id="SSF53067">
    <property type="entry name" value="Actin-like ATPase domain"/>
    <property type="match status" value="1"/>
</dbReference>
<dbReference type="AlphaFoldDB" id="A0A1H1WUH3"/>
<dbReference type="STRING" id="630515.SAMN04489812_3809"/>
<keyword evidence="2" id="KW-0808">Transferase</keyword>
<organism evidence="2 3">
    <name type="scientific">Microlunatus soli</name>
    <dbReference type="NCBI Taxonomy" id="630515"/>
    <lineage>
        <taxon>Bacteria</taxon>
        <taxon>Bacillati</taxon>
        <taxon>Actinomycetota</taxon>
        <taxon>Actinomycetes</taxon>
        <taxon>Propionibacteriales</taxon>
        <taxon>Propionibacteriaceae</taxon>
        <taxon>Microlunatus</taxon>
    </lineage>
</organism>
<comment type="similarity">
    <text evidence="1">Belongs to the ROK (NagC/XylR) family.</text>
</comment>
<dbReference type="Pfam" id="PF00480">
    <property type="entry name" value="ROK"/>
    <property type="match status" value="1"/>
</dbReference>
<accession>A0A1H1WUH3</accession>
<proteinExistence type="inferred from homology"/>
<protein>
    <submittedName>
        <fullName evidence="2">Glucokinase</fullName>
    </submittedName>
</protein>
<dbReference type="Proteomes" id="UP000199103">
    <property type="component" value="Chromosome I"/>
</dbReference>
<name>A0A1H1WUH3_9ACTN</name>
<evidence type="ECO:0000256" key="1">
    <source>
        <dbReference type="ARBA" id="ARBA00006479"/>
    </source>
</evidence>
<dbReference type="OrthoDB" id="9810372at2"/>
<dbReference type="PANTHER" id="PTHR18964:SF149">
    <property type="entry name" value="BIFUNCTIONAL UDP-N-ACETYLGLUCOSAMINE 2-EPIMERASE_N-ACETYLMANNOSAMINE KINASE"/>
    <property type="match status" value="1"/>
</dbReference>
<reference evidence="2 3" key="1">
    <citation type="submission" date="2016-10" db="EMBL/GenBank/DDBJ databases">
        <authorList>
            <person name="de Groot N.N."/>
        </authorList>
    </citation>
    <scope>NUCLEOTIDE SEQUENCE [LARGE SCALE GENOMIC DNA]</scope>
    <source>
        <strain evidence="2 3">DSM 21800</strain>
    </source>
</reference>
<keyword evidence="2" id="KW-0418">Kinase</keyword>